<dbReference type="eggNOG" id="COG0142">
    <property type="taxonomic scope" value="Bacteria"/>
</dbReference>
<dbReference type="GO" id="GO:0106350">
    <property type="term" value="F:all-trans-octaprenyl-diphosphate synthase activity"/>
    <property type="evidence" value="ECO:0007669"/>
    <property type="project" value="UniProtKB-EC"/>
</dbReference>
<dbReference type="InterPro" id="IPR000092">
    <property type="entry name" value="Polyprenyl_synt"/>
</dbReference>
<dbReference type="KEGG" id="vcr:VC395_0478"/>
<evidence type="ECO:0000256" key="11">
    <source>
        <dbReference type="ARBA" id="ARBA00083124"/>
    </source>
</evidence>
<dbReference type="KEGG" id="vco:VC0395_A2852"/>
<evidence type="ECO:0000256" key="7">
    <source>
        <dbReference type="ARBA" id="ARBA00055029"/>
    </source>
</evidence>
<protein>
    <recommendedName>
        <fullName evidence="9">Octaprenyl diphosphate synthase</fullName>
        <ecNumber evidence="8">2.5.1.90</ecNumber>
    </recommendedName>
    <alternativeName>
        <fullName evidence="11">All-trans-octaprenyl-diphosphate synthase</fullName>
    </alternativeName>
    <alternativeName>
        <fullName evidence="10">Octaprenyl pyrophosphate synthase</fullName>
    </alternativeName>
</protein>
<proteinExistence type="inferred from homology"/>
<dbReference type="GO" id="GO:0046872">
    <property type="term" value="F:metal ion binding"/>
    <property type="evidence" value="ECO:0007669"/>
    <property type="project" value="UniProtKB-KW"/>
</dbReference>
<dbReference type="Proteomes" id="UP000000249">
    <property type="component" value="Chromosome 1"/>
</dbReference>
<evidence type="ECO:0000256" key="3">
    <source>
        <dbReference type="ARBA" id="ARBA00022679"/>
    </source>
</evidence>
<evidence type="ECO:0000256" key="4">
    <source>
        <dbReference type="ARBA" id="ARBA00022723"/>
    </source>
</evidence>
<reference evidence="13 14" key="1">
    <citation type="submission" date="2007-03" db="EMBL/GenBank/DDBJ databases">
        <authorList>
            <person name="Heidelberg J."/>
        </authorList>
    </citation>
    <scope>NUCLEOTIDE SEQUENCE [LARGE SCALE GENOMIC DNA]</scope>
    <source>
        <strain evidence="14">ATCC 39541 / Classical Ogawa 395 / O395</strain>
    </source>
</reference>
<dbReference type="PROSITE" id="PS00723">
    <property type="entry name" value="POLYPRENYL_SYNTHASE_1"/>
    <property type="match status" value="1"/>
</dbReference>
<dbReference type="CDD" id="cd00685">
    <property type="entry name" value="Trans_IPPS_HT"/>
    <property type="match status" value="1"/>
</dbReference>
<evidence type="ECO:0000256" key="10">
    <source>
        <dbReference type="ARBA" id="ARBA00079637"/>
    </source>
</evidence>
<evidence type="ECO:0000256" key="5">
    <source>
        <dbReference type="ARBA" id="ARBA00022842"/>
    </source>
</evidence>
<evidence type="ECO:0000256" key="2">
    <source>
        <dbReference type="ARBA" id="ARBA00006706"/>
    </source>
</evidence>
<dbReference type="Gene3D" id="1.10.600.10">
    <property type="entry name" value="Farnesyl Diphosphate Synthase"/>
    <property type="match status" value="1"/>
</dbReference>
<keyword evidence="4" id="KW-0479">Metal-binding</keyword>
<dbReference type="AlphaFoldDB" id="A0A0H3AK89"/>
<dbReference type="EC" id="2.5.1.90" evidence="8"/>
<evidence type="ECO:0000256" key="8">
    <source>
        <dbReference type="ARBA" id="ARBA00066511"/>
    </source>
</evidence>
<evidence type="ECO:0000313" key="13">
    <source>
        <dbReference type="EMBL" id="ABQ21035.1"/>
    </source>
</evidence>
<keyword evidence="3 12" id="KW-0808">Transferase</keyword>
<dbReference type="FunFam" id="1.10.600.10:FF:000002">
    <property type="entry name" value="Octaprenyl diphosphate synthase"/>
    <property type="match status" value="1"/>
</dbReference>
<dbReference type="NCBIfam" id="NF008140">
    <property type="entry name" value="PRK10888.1"/>
    <property type="match status" value="1"/>
</dbReference>
<evidence type="ECO:0000256" key="9">
    <source>
        <dbReference type="ARBA" id="ARBA00072473"/>
    </source>
</evidence>
<keyword evidence="5" id="KW-0460">Magnesium</keyword>
<name>A0A0H3AK89_VIBC3</name>
<dbReference type="PATRIC" id="fig|345073.21.peg.465"/>
<dbReference type="Pfam" id="PF00348">
    <property type="entry name" value="polyprenyl_synt"/>
    <property type="match status" value="1"/>
</dbReference>
<dbReference type="PROSITE" id="PS00444">
    <property type="entry name" value="POLYPRENYL_SYNTHASE_2"/>
    <property type="match status" value="1"/>
</dbReference>
<dbReference type="PANTHER" id="PTHR12001">
    <property type="entry name" value="GERANYLGERANYL PYROPHOSPHATE SYNTHASE"/>
    <property type="match status" value="1"/>
</dbReference>
<dbReference type="InterPro" id="IPR008949">
    <property type="entry name" value="Isoprenoid_synthase_dom_sf"/>
</dbReference>
<evidence type="ECO:0000256" key="6">
    <source>
        <dbReference type="ARBA" id="ARBA00051506"/>
    </source>
</evidence>
<comment type="similarity">
    <text evidence="2 12">Belongs to the FPP/GGPP synthase family.</text>
</comment>
<comment type="function">
    <text evidence="7">Supplies octaprenyl diphosphate, the precursor for the side chain of the isoprenoid quinones ubiquinone and menaquinone.</text>
</comment>
<dbReference type="SFLD" id="SFLDS00005">
    <property type="entry name" value="Isoprenoid_Synthase_Type_I"/>
    <property type="match status" value="1"/>
</dbReference>
<dbReference type="GO" id="GO:0008299">
    <property type="term" value="P:isoprenoid biosynthetic process"/>
    <property type="evidence" value="ECO:0007669"/>
    <property type="project" value="InterPro"/>
</dbReference>
<comment type="cofactor">
    <cofactor evidence="1">
        <name>Mg(2+)</name>
        <dbReference type="ChEBI" id="CHEBI:18420"/>
    </cofactor>
</comment>
<organism evidence="13 14">
    <name type="scientific">Vibrio cholerae serotype O1 (strain ATCC 39541 / Classical Ogawa 395 / O395)</name>
    <dbReference type="NCBI Taxonomy" id="345073"/>
    <lineage>
        <taxon>Bacteria</taxon>
        <taxon>Pseudomonadati</taxon>
        <taxon>Pseudomonadota</taxon>
        <taxon>Gammaproteobacteria</taxon>
        <taxon>Vibrionales</taxon>
        <taxon>Vibrionaceae</taxon>
        <taxon>Vibrio</taxon>
    </lineage>
</organism>
<accession>A0A0H3AK89</accession>
<dbReference type="PANTHER" id="PTHR12001:SF69">
    <property type="entry name" value="ALL TRANS-POLYPRENYL-DIPHOSPHATE SYNTHASE PDSS1"/>
    <property type="match status" value="1"/>
</dbReference>
<evidence type="ECO:0000313" key="14">
    <source>
        <dbReference type="Proteomes" id="UP000000249"/>
    </source>
</evidence>
<dbReference type="EMBL" id="CP000627">
    <property type="protein sequence ID" value="ABQ21035.1"/>
    <property type="molecule type" value="Genomic_DNA"/>
</dbReference>
<comment type="catalytic activity">
    <reaction evidence="6">
        <text>5 isopentenyl diphosphate + (2E,6E)-farnesyl diphosphate = all-trans-octaprenyl diphosphate + 5 diphosphate</text>
        <dbReference type="Rhea" id="RHEA:27798"/>
        <dbReference type="ChEBI" id="CHEBI:33019"/>
        <dbReference type="ChEBI" id="CHEBI:57711"/>
        <dbReference type="ChEBI" id="CHEBI:128769"/>
        <dbReference type="ChEBI" id="CHEBI:175763"/>
        <dbReference type="EC" id="2.5.1.90"/>
    </reaction>
</comment>
<dbReference type="SUPFAM" id="SSF48576">
    <property type="entry name" value="Terpenoid synthases"/>
    <property type="match status" value="1"/>
</dbReference>
<gene>
    <name evidence="13" type="primary">ispB</name>
    <name evidence="13" type="ordered locus">VC0395_A2852</name>
</gene>
<evidence type="ECO:0000256" key="12">
    <source>
        <dbReference type="RuleBase" id="RU004466"/>
    </source>
</evidence>
<evidence type="ECO:0000256" key="1">
    <source>
        <dbReference type="ARBA" id="ARBA00001946"/>
    </source>
</evidence>
<sequence length="348" mass="37810">MIFSVLCSDSRRLNALHALISAGFTMDFKAIQALTANDMAKVNETIHAQLNSDVSLINQLGFYIISGGGKRLRPLLAVLSAKALGYQGSHHTTAAAFIEFIHTATLLHDDVVDESDLRRGKATANAAFGNAASVLVGDFIYTRSFQMMTELGSMKILKLMSDAVNVIAEGEVQQLMNCNDPDTTEASYMQVIYSKTARLFEAATQIGAILCDASPEVELAMQNYGKYLGTAFQLIDDVMDYTSDGDEMGKNVGDDLAEGKPTLPLLYAMQHGNPEQAAMIREAIEKANGMSRLNEILAAMEQTGSLQYTIEKALHEADKAIAELAILPESEYKQALITLAHMAVNRSK</sequence>
<dbReference type="InterPro" id="IPR033749">
    <property type="entry name" value="Polyprenyl_synt_CS"/>
</dbReference>